<feature type="region of interest" description="Disordered" evidence="2">
    <location>
        <begin position="314"/>
        <end position="448"/>
    </location>
</feature>
<feature type="coiled-coil region" evidence="1">
    <location>
        <begin position="646"/>
        <end position="680"/>
    </location>
</feature>
<organism evidence="4 5">
    <name type="scientific">Saccoglossus kowalevskii</name>
    <name type="common">Acorn worm</name>
    <dbReference type="NCBI Taxonomy" id="10224"/>
    <lineage>
        <taxon>Eukaryota</taxon>
        <taxon>Metazoa</taxon>
        <taxon>Hemichordata</taxon>
        <taxon>Enteropneusta</taxon>
        <taxon>Harrimaniidae</taxon>
        <taxon>Saccoglossus</taxon>
    </lineage>
</organism>
<feature type="compositionally biased region" description="Basic and acidic residues" evidence="2">
    <location>
        <begin position="175"/>
        <end position="193"/>
    </location>
</feature>
<feature type="region of interest" description="Disordered" evidence="2">
    <location>
        <begin position="474"/>
        <end position="522"/>
    </location>
</feature>
<protein>
    <submittedName>
        <fullName evidence="5">Centrosome and spindle pole-associated protein 1-like</fullName>
    </submittedName>
</protein>
<reference evidence="5" key="1">
    <citation type="submission" date="2025-08" db="UniProtKB">
        <authorList>
            <consortium name="RefSeq"/>
        </authorList>
    </citation>
    <scope>IDENTIFICATION</scope>
    <source>
        <tissue evidence="5">Testes</tissue>
    </source>
</reference>
<feature type="region of interest" description="Disordered" evidence="2">
    <location>
        <begin position="770"/>
        <end position="913"/>
    </location>
</feature>
<feature type="compositionally biased region" description="Basic and acidic residues" evidence="2">
    <location>
        <begin position="799"/>
        <end position="853"/>
    </location>
</feature>
<dbReference type="PANTHER" id="PTHR21616:SF2">
    <property type="entry name" value="CENTROSOME AND SPINDLE POLE-ASSOCIATED PROTEIN 1"/>
    <property type="match status" value="1"/>
</dbReference>
<evidence type="ECO:0000256" key="2">
    <source>
        <dbReference type="SAM" id="MobiDB-lite"/>
    </source>
</evidence>
<feature type="region of interest" description="Disordered" evidence="2">
    <location>
        <begin position="1121"/>
        <end position="1157"/>
    </location>
</feature>
<feature type="compositionally biased region" description="Basic and acidic residues" evidence="2">
    <location>
        <begin position="424"/>
        <end position="436"/>
    </location>
</feature>
<feature type="region of interest" description="Disordered" evidence="2">
    <location>
        <begin position="927"/>
        <end position="954"/>
    </location>
</feature>
<feature type="compositionally biased region" description="Polar residues" evidence="2">
    <location>
        <begin position="939"/>
        <end position="951"/>
    </location>
</feature>
<sequence>MTSAVDDIDRFIADQKSKLAQERQQLNGGLPPQASSRAGGHPTRSKEPHFSTKGGALSPRPVPRGSYDRVRNQLNEERRKEYNHLLQERKLGGGGKMDEGASLPIKDRHSAKTRAMIQRNQEYNDFIRQKEERERRQKALRFGGSRVMSEPDVSPKAIDSMVGPDAPIYPPQNVRDSHDDHNVDYRKRMKDESSQTQSSQPYYDNRGPPPARGGDMTFGERPLPPRQGWRTPVDNYDELLRRKREEEARYRRHQEEPYYGRSSSMRPAFSDSHLARSYDEDEKLTSRKMDHLDQEYDTRKVRFRDEAIRQGAISSSDVPDRARYDNRAPYNWGESSSGRRRSLEEADSRPPYRGAPTRGGARSAPIDDDGLGLKLGERDSQSAAQRKKEAYRRDLEQQIAEAREAKRREKQRERNAELSVNASGERDPEKFADRLKNLPPQESKPRFDPINHAAVQEKPNYARAQPRTSSLLEQPLDLGSYPTSQLNPNDPYVYYGLRDPLDPETAKTDNKYPPPPTWLQGSTAPNMQQLLLQQQQQLQAQQQLFQQTKQLMPDAGKLGGGPPIGMAYGQQGVIPGTVPMVPAGSGIVGGVPGGLSGGLPGGILNPRGPELTRQDTAILRGESAIINYVGDEQLSPRHQQDPKSYQQELLEQMRERELKRKKEKEEEDRYNRKLEAEARSYDPWGKGGGGAPMKDVKGNIVADLRQLHNINEGVSGSGTGQLYSDVPLPNVSPRPSYNPGINGQSEQPPTLELSAAFADASKPTFARGNVWNLENEDPNKIAQGKTAQDSYKDYLQQQVDEKRRRDAEEKEKIRLEEEREEKRLQAEREKMQKEFEEEQERQRRKEEEARLRNEQLILAAEDKRKEIERQRREEENRRLEEMRRNEDEERQKKYAENAARVASPPIPTLRNKAEEFDEIPVHVDKSVTPETVYNPRNGRLTNSPPIPSSRSRVGDNKDVIHALSAMRRQLHSEQKRIQQQLENREYDAYDPVPGARYRKRTPQVDVFEMARNKEAVYPRRTSTEPANTNTVAEFTELKHRNGKSRQEFRSLYPEHPNSNSTLETQQNALIQQQEEKLNAIRRGRITTAQDMPSMRPLDLGLGRESPSMPLPSESAFVNANTGETEIPSPLGYKPSSARQRRRARDIPSPSLKQADPLGSVTSFDVDALASKNKERLRKLKQLEVDGDSLADPDEVLKRFMAKTSHDRPVSATSQDAWLRPSATDAY</sequence>
<evidence type="ECO:0000313" key="5">
    <source>
        <dbReference type="RefSeq" id="XP_006815068.1"/>
    </source>
</evidence>
<evidence type="ECO:0000259" key="3">
    <source>
        <dbReference type="Pfam" id="PF24578"/>
    </source>
</evidence>
<proteinExistence type="predicted"/>
<dbReference type="Proteomes" id="UP000694865">
    <property type="component" value="Unplaced"/>
</dbReference>
<feature type="compositionally biased region" description="Basic and acidic residues" evidence="2">
    <location>
        <begin position="860"/>
        <end position="895"/>
    </location>
</feature>
<feature type="region of interest" description="Disordered" evidence="2">
    <location>
        <begin position="15"/>
        <end position="70"/>
    </location>
</feature>
<feature type="domain" description="Centrosome and spindle pole-associated protein 1 C-terminal" evidence="3">
    <location>
        <begin position="1027"/>
        <end position="1081"/>
    </location>
</feature>
<dbReference type="PANTHER" id="PTHR21616">
    <property type="entry name" value="CENTROSOME SPINDLE POLE ASSOCIATED PROTEIN"/>
    <property type="match status" value="1"/>
</dbReference>
<evidence type="ECO:0000256" key="1">
    <source>
        <dbReference type="SAM" id="Coils"/>
    </source>
</evidence>
<dbReference type="GeneID" id="102803685"/>
<gene>
    <name evidence="5" type="primary">LOC102803685</name>
</gene>
<dbReference type="InterPro" id="IPR026708">
    <property type="entry name" value="CSPP1"/>
</dbReference>
<feature type="compositionally biased region" description="Basic and acidic residues" evidence="2">
    <location>
        <begin position="248"/>
        <end position="258"/>
    </location>
</feature>
<feature type="compositionally biased region" description="Basic and acidic residues" evidence="2">
    <location>
        <begin position="499"/>
        <end position="510"/>
    </location>
</feature>
<keyword evidence="1" id="KW-0175">Coiled coil</keyword>
<keyword evidence="4" id="KW-1185">Reference proteome</keyword>
<feature type="region of interest" description="Disordered" evidence="2">
    <location>
        <begin position="1203"/>
        <end position="1226"/>
    </location>
</feature>
<feature type="region of interest" description="Disordered" evidence="2">
    <location>
        <begin position="129"/>
        <end position="235"/>
    </location>
</feature>
<dbReference type="RefSeq" id="XP_006815068.1">
    <property type="nucleotide sequence ID" value="XM_006815005.1"/>
</dbReference>
<name>A0ABM0M4X7_SACKO</name>
<feature type="region of interest" description="Disordered" evidence="2">
    <location>
        <begin position="248"/>
        <end position="268"/>
    </location>
</feature>
<dbReference type="InterPro" id="IPR058191">
    <property type="entry name" value="CSPP1_C"/>
</dbReference>
<feature type="compositionally biased region" description="Basic and acidic residues" evidence="2">
    <location>
        <begin position="375"/>
        <end position="416"/>
    </location>
</feature>
<evidence type="ECO:0000313" key="4">
    <source>
        <dbReference type="Proteomes" id="UP000694865"/>
    </source>
</evidence>
<accession>A0ABM0M4X7</accession>
<dbReference type="Pfam" id="PF24578">
    <property type="entry name" value="CSPP1_C"/>
    <property type="match status" value="1"/>
</dbReference>
<feature type="compositionally biased region" description="Basic and acidic residues" evidence="2">
    <location>
        <begin position="341"/>
        <end position="350"/>
    </location>
</feature>